<feature type="binding site" evidence="5">
    <location>
        <position position="69"/>
    </location>
    <ligand>
        <name>substrate</name>
    </ligand>
</feature>
<dbReference type="InterPro" id="IPR000659">
    <property type="entry name" value="Pyridox_Oxase"/>
</dbReference>
<dbReference type="InterPro" id="IPR012349">
    <property type="entry name" value="Split_barrel_FMN-bd"/>
</dbReference>
<dbReference type="NCBIfam" id="NF004231">
    <property type="entry name" value="PRK05679.1"/>
    <property type="match status" value="1"/>
</dbReference>
<dbReference type="GO" id="GO:0004733">
    <property type="term" value="F:pyridoxamine phosphate oxidase activity"/>
    <property type="evidence" value="ECO:0007669"/>
    <property type="project" value="UniProtKB-UniRule"/>
</dbReference>
<dbReference type="PANTHER" id="PTHR10851:SF0">
    <property type="entry name" value="PYRIDOXINE-5'-PHOSPHATE OXIDASE"/>
    <property type="match status" value="1"/>
</dbReference>
<evidence type="ECO:0000256" key="1">
    <source>
        <dbReference type="ARBA" id="ARBA00007301"/>
    </source>
</evidence>
<feature type="domain" description="Pyridoxamine 5'-phosphate oxidase N-terminal" evidence="7">
    <location>
        <begin position="49"/>
        <end position="162"/>
    </location>
</feature>
<comment type="function">
    <text evidence="5">Catalyzes the oxidation of either pyridoxine 5'-phosphate (PNP) or pyridoxamine 5'-phosphate (PMP) into pyridoxal 5'-phosphate (PLP).</text>
</comment>
<dbReference type="Pfam" id="PF10590">
    <property type="entry name" value="PNP_phzG_C"/>
    <property type="match status" value="1"/>
</dbReference>
<feature type="binding site" evidence="5 6">
    <location>
        <position position="108"/>
    </location>
    <ligand>
        <name>FMN</name>
        <dbReference type="ChEBI" id="CHEBI:58210"/>
    </ligand>
</feature>
<dbReference type="Gene3D" id="2.30.110.10">
    <property type="entry name" value="Electron Transport, Fmn-binding Protein, Chain A"/>
    <property type="match status" value="1"/>
</dbReference>
<name>A0A7U7EPW0_9GAMM</name>
<evidence type="ECO:0000256" key="2">
    <source>
        <dbReference type="ARBA" id="ARBA00022630"/>
    </source>
</evidence>
<evidence type="ECO:0000313" key="10">
    <source>
        <dbReference type="Proteomes" id="UP000583387"/>
    </source>
</evidence>
<evidence type="ECO:0000313" key="9">
    <source>
        <dbReference type="EMBL" id="CAD5108994.1"/>
    </source>
</evidence>
<dbReference type="UniPathway" id="UPA01068">
    <property type="reaction ID" value="UER00304"/>
</dbReference>
<proteinExistence type="inferred from homology"/>
<dbReference type="RefSeq" id="WP_187672311.1">
    <property type="nucleotide sequence ID" value="NZ_CAJFCI010000068.1"/>
</dbReference>
<dbReference type="GO" id="GO:0010181">
    <property type="term" value="F:FMN binding"/>
    <property type="evidence" value="ECO:0007669"/>
    <property type="project" value="UniProtKB-UniRule"/>
</dbReference>
<feature type="binding site" evidence="5 6">
    <location>
        <begin position="143"/>
        <end position="144"/>
    </location>
    <ligand>
        <name>FMN</name>
        <dbReference type="ChEBI" id="CHEBI:58210"/>
    </ligand>
</feature>
<keyword evidence="4 5" id="KW-0560">Oxidoreductase</keyword>
<keyword evidence="10" id="KW-1185">Reference proteome</keyword>
<feature type="domain" description="Pyridoxine 5'-phosphate oxidase dimerisation C-terminal" evidence="8">
    <location>
        <begin position="175"/>
        <end position="215"/>
    </location>
</feature>
<comment type="subunit">
    <text evidence="5">Homodimer.</text>
</comment>
<sequence length="215" mass="24923">MREQLKSVRRRHLRGHLHEAQAPQEPFALLRLWLRQAIDHEAPSAEGLAMFLATADDFGRPHGRMVHLRDVDERGLVFHSHYRSAKGQDLAINPHAALTFHWPGLERQLRIEGRVEPVSATESDASFHNRPLDRRLACWACEQSQPVNGRGELEARLAQARYRFLDSTPPRPSDWGGYRLLPERMEFWQGRPGGLHDRLDYQKDDTGWHRERLAP</sequence>
<dbReference type="NCBIfam" id="TIGR00558">
    <property type="entry name" value="pdxH"/>
    <property type="match status" value="1"/>
</dbReference>
<comment type="cofactor">
    <cofactor evidence="5 6">
        <name>FMN</name>
        <dbReference type="ChEBI" id="CHEBI:58210"/>
    </cofactor>
    <text evidence="5 6">Binds 1 FMN per subunit.</text>
</comment>
<dbReference type="EC" id="1.4.3.5" evidence="5"/>
<organism evidence="9 10">
    <name type="scientific">Zestomonas carbonaria</name>
    <dbReference type="NCBI Taxonomy" id="2762745"/>
    <lineage>
        <taxon>Bacteria</taxon>
        <taxon>Pseudomonadati</taxon>
        <taxon>Pseudomonadota</taxon>
        <taxon>Gammaproteobacteria</taxon>
        <taxon>Pseudomonadales</taxon>
        <taxon>Pseudomonadaceae</taxon>
        <taxon>Zestomonas</taxon>
    </lineage>
</organism>
<dbReference type="SUPFAM" id="SSF50475">
    <property type="entry name" value="FMN-binding split barrel"/>
    <property type="match status" value="1"/>
</dbReference>
<dbReference type="PANTHER" id="PTHR10851">
    <property type="entry name" value="PYRIDOXINE-5-PHOSPHATE OXIDASE"/>
    <property type="match status" value="1"/>
</dbReference>
<keyword evidence="2 5" id="KW-0285">Flavoprotein</keyword>
<evidence type="ECO:0000259" key="7">
    <source>
        <dbReference type="Pfam" id="PF01243"/>
    </source>
</evidence>
<gene>
    <name evidence="9" type="primary">pdxH_1</name>
    <name evidence="5" type="synonym">pdxH</name>
    <name evidence="9" type="ORF">PSEWESI4_03290</name>
</gene>
<evidence type="ECO:0000256" key="5">
    <source>
        <dbReference type="HAMAP-Rule" id="MF_01629"/>
    </source>
</evidence>
<evidence type="ECO:0000259" key="8">
    <source>
        <dbReference type="Pfam" id="PF10590"/>
    </source>
</evidence>
<dbReference type="HAMAP" id="MF_01629">
    <property type="entry name" value="PdxH"/>
    <property type="match status" value="1"/>
</dbReference>
<dbReference type="GO" id="GO:0008615">
    <property type="term" value="P:pyridoxine biosynthetic process"/>
    <property type="evidence" value="ECO:0007669"/>
    <property type="project" value="UniProtKB-UniRule"/>
</dbReference>
<comment type="similarity">
    <text evidence="1 5">Belongs to the pyridoxamine 5'-phosphate oxidase family.</text>
</comment>
<keyword evidence="5" id="KW-0664">Pyridoxine biosynthesis</keyword>
<feature type="binding site" evidence="5 6">
    <location>
        <position position="198"/>
    </location>
    <ligand>
        <name>FMN</name>
        <dbReference type="ChEBI" id="CHEBI:58210"/>
    </ligand>
</feature>
<evidence type="ECO:0000256" key="4">
    <source>
        <dbReference type="ARBA" id="ARBA00023002"/>
    </source>
</evidence>
<accession>A0A7U7EPW0</accession>
<comment type="catalytic activity">
    <reaction evidence="5">
        <text>pyridoxamine 5'-phosphate + O2 + H2O = pyridoxal 5'-phosphate + H2O2 + NH4(+)</text>
        <dbReference type="Rhea" id="RHEA:15817"/>
        <dbReference type="ChEBI" id="CHEBI:15377"/>
        <dbReference type="ChEBI" id="CHEBI:15379"/>
        <dbReference type="ChEBI" id="CHEBI:16240"/>
        <dbReference type="ChEBI" id="CHEBI:28938"/>
        <dbReference type="ChEBI" id="CHEBI:58451"/>
        <dbReference type="ChEBI" id="CHEBI:597326"/>
        <dbReference type="EC" id="1.4.3.5"/>
    </reaction>
</comment>
<dbReference type="PIRSF" id="PIRSF000190">
    <property type="entry name" value="Pyd_amn-ph_oxd"/>
    <property type="match status" value="1"/>
</dbReference>
<feature type="binding site" evidence="5 6">
    <location>
        <position position="188"/>
    </location>
    <ligand>
        <name>FMN</name>
        <dbReference type="ChEBI" id="CHEBI:58210"/>
    </ligand>
</feature>
<feature type="binding site" evidence="5">
    <location>
        <position position="130"/>
    </location>
    <ligand>
        <name>substrate</name>
    </ligand>
</feature>
<feature type="binding site" evidence="5 6">
    <location>
        <position position="86"/>
    </location>
    <ligand>
        <name>FMN</name>
        <dbReference type="ChEBI" id="CHEBI:58210"/>
    </ligand>
</feature>
<dbReference type="InterPro" id="IPR011576">
    <property type="entry name" value="Pyridox_Oxase_N"/>
</dbReference>
<dbReference type="InterPro" id="IPR019576">
    <property type="entry name" value="Pyridoxamine_oxidase_dimer_C"/>
</dbReference>
<comment type="caution">
    <text evidence="5">Lacks conserved residue(s) required for the propagation of feature annotation.</text>
</comment>
<comment type="caution">
    <text evidence="9">The sequence shown here is derived from an EMBL/GenBank/DDBJ whole genome shotgun (WGS) entry which is preliminary data.</text>
</comment>
<reference evidence="9 10" key="1">
    <citation type="submission" date="2020-08" db="EMBL/GenBank/DDBJ databases">
        <authorList>
            <person name="Criscuolo A."/>
        </authorList>
    </citation>
    <scope>NUCLEOTIDE SEQUENCE [LARGE SCALE GENOMIC DNA]</scope>
    <source>
        <strain evidence="9">CIP111764</strain>
    </source>
</reference>
<comment type="pathway">
    <text evidence="5">Cofactor metabolism; pyridoxal 5'-phosphate salvage; pyridoxal 5'-phosphate from pyridoxamine 5'-phosphate: step 1/1.</text>
</comment>
<evidence type="ECO:0000256" key="3">
    <source>
        <dbReference type="ARBA" id="ARBA00022643"/>
    </source>
</evidence>
<dbReference type="EMBL" id="CAJFCI010000068">
    <property type="protein sequence ID" value="CAD5108994.1"/>
    <property type="molecule type" value="Genomic_DNA"/>
</dbReference>
<dbReference type="AlphaFoldDB" id="A0A7U7EPW0"/>
<evidence type="ECO:0000256" key="6">
    <source>
        <dbReference type="PIRSR" id="PIRSR000190-2"/>
    </source>
</evidence>
<comment type="catalytic activity">
    <reaction evidence="5">
        <text>pyridoxine 5'-phosphate + O2 = pyridoxal 5'-phosphate + H2O2</text>
        <dbReference type="Rhea" id="RHEA:15149"/>
        <dbReference type="ChEBI" id="CHEBI:15379"/>
        <dbReference type="ChEBI" id="CHEBI:16240"/>
        <dbReference type="ChEBI" id="CHEBI:58589"/>
        <dbReference type="ChEBI" id="CHEBI:597326"/>
        <dbReference type="EC" id="1.4.3.5"/>
    </reaction>
</comment>
<keyword evidence="3 5" id="KW-0288">FMN</keyword>
<protein>
    <recommendedName>
        <fullName evidence="5">Pyridoxine/pyridoxamine 5'-phosphate oxidase</fullName>
        <ecNumber evidence="5">1.4.3.5</ecNumber>
    </recommendedName>
    <alternativeName>
        <fullName evidence="5">PNP/PMP oxidase</fullName>
        <shortName evidence="5">PNPOx</shortName>
    </alternativeName>
    <alternativeName>
        <fullName evidence="5">Pyridoxal 5'-phosphate synthase</fullName>
    </alternativeName>
</protein>
<dbReference type="Proteomes" id="UP000583387">
    <property type="component" value="Unassembled WGS sequence"/>
</dbReference>
<dbReference type="Pfam" id="PF01243">
    <property type="entry name" value="PNPOx_N"/>
    <property type="match status" value="1"/>
</dbReference>
<comment type="pathway">
    <text evidence="5">Cofactor metabolism; pyridoxal 5'-phosphate salvage; pyridoxal 5'-phosphate from pyridoxine 5'-phosphate: step 1/1.</text>
</comment>